<dbReference type="InterPro" id="IPR007157">
    <property type="entry name" value="PspA_VIPP1"/>
</dbReference>
<evidence type="ECO:0000313" key="3">
    <source>
        <dbReference type="EMBL" id="MCV2403180.1"/>
    </source>
</evidence>
<feature type="coiled-coil region" evidence="2">
    <location>
        <begin position="27"/>
        <end position="75"/>
    </location>
</feature>
<dbReference type="Proteomes" id="UP001209713">
    <property type="component" value="Unassembled WGS sequence"/>
</dbReference>
<evidence type="ECO:0000256" key="1">
    <source>
        <dbReference type="ARBA" id="ARBA00043985"/>
    </source>
</evidence>
<sequence>MSLRKLWTAVRGAANEGIETVADGQAIRILDQEMREAKKELQLCDENLTRIMAKRKLAEGKVKALQADIETYTNHAIAASEKGDDALAVECADRVAELETTLETEQSILDSFLTSEQSLKSNIAKAKGNVRRMEQQIEQVKATESVQKAQVAVSTRHMGANSKVKTALSSLDRIKEKQAQRNAELEAAEELANEESGSDLDAKLKAAGIGSNSNTAKGNDKLAQILAAKKAK</sequence>
<gene>
    <name evidence="3" type="ORF">OFY17_09850</name>
</gene>
<dbReference type="PANTHER" id="PTHR31088:SF9">
    <property type="entry name" value="PHAGE SHOCK PROTEIN A"/>
    <property type="match status" value="1"/>
</dbReference>
<feature type="coiled-coil region" evidence="2">
    <location>
        <begin position="168"/>
        <end position="195"/>
    </location>
</feature>
<feature type="coiled-coil region" evidence="2">
    <location>
        <begin position="116"/>
        <end position="143"/>
    </location>
</feature>
<organism evidence="3 4">
    <name type="scientific">Marinomonas sargassi</name>
    <dbReference type="NCBI Taxonomy" id="2984494"/>
    <lineage>
        <taxon>Bacteria</taxon>
        <taxon>Pseudomonadati</taxon>
        <taxon>Pseudomonadota</taxon>
        <taxon>Gammaproteobacteria</taxon>
        <taxon>Oceanospirillales</taxon>
        <taxon>Oceanospirillaceae</taxon>
        <taxon>Marinomonas</taxon>
    </lineage>
</organism>
<keyword evidence="4" id="KW-1185">Reference proteome</keyword>
<comment type="similarity">
    <text evidence="1">Belongs to the PspA/Vipp/IM30 family.</text>
</comment>
<protein>
    <submittedName>
        <fullName evidence="3">PspA/IM30 family protein</fullName>
    </submittedName>
</protein>
<reference evidence="3 4" key="1">
    <citation type="submission" date="2022-10" db="EMBL/GenBank/DDBJ databases">
        <title>Marinomonas transparenta sp. nov. and Marinomonas sargassi sp. nov., isolated from marine alga (Sargassum natans (L.) Gaillon).</title>
        <authorList>
            <person name="Wang Y."/>
        </authorList>
    </citation>
    <scope>NUCLEOTIDE SEQUENCE [LARGE SCALE GENOMIC DNA]</scope>
    <source>
        <strain evidence="3 4">C2222</strain>
    </source>
</reference>
<accession>A0ABT2YTJ1</accession>
<dbReference type="Pfam" id="PF04012">
    <property type="entry name" value="PspA_IM30"/>
    <property type="match status" value="1"/>
</dbReference>
<dbReference type="PANTHER" id="PTHR31088">
    <property type="entry name" value="MEMBRANE-ASSOCIATED PROTEIN VIPP1, CHLOROPLASTIC"/>
    <property type="match status" value="1"/>
</dbReference>
<name>A0ABT2YTJ1_9GAMM</name>
<comment type="caution">
    <text evidence="3">The sequence shown here is derived from an EMBL/GenBank/DDBJ whole genome shotgun (WGS) entry which is preliminary data.</text>
</comment>
<keyword evidence="2" id="KW-0175">Coiled coil</keyword>
<proteinExistence type="inferred from homology"/>
<dbReference type="EMBL" id="JAOVZB010000004">
    <property type="protein sequence ID" value="MCV2403180.1"/>
    <property type="molecule type" value="Genomic_DNA"/>
</dbReference>
<evidence type="ECO:0000313" key="4">
    <source>
        <dbReference type="Proteomes" id="UP001209713"/>
    </source>
</evidence>
<evidence type="ECO:0000256" key="2">
    <source>
        <dbReference type="SAM" id="Coils"/>
    </source>
</evidence>
<dbReference type="RefSeq" id="WP_263530561.1">
    <property type="nucleotide sequence ID" value="NZ_JAOVZB010000004.1"/>
</dbReference>